<evidence type="ECO:0000256" key="1">
    <source>
        <dbReference type="SAM" id="MobiDB-lite"/>
    </source>
</evidence>
<keyword evidence="3" id="KW-1185">Reference proteome</keyword>
<comment type="caution">
    <text evidence="2">The sequence shown here is derived from an EMBL/GenBank/DDBJ whole genome shotgun (WGS) entry which is preliminary data.</text>
</comment>
<feature type="region of interest" description="Disordered" evidence="1">
    <location>
        <begin position="1"/>
        <end position="31"/>
    </location>
</feature>
<sequence length="218" mass="24335">MERRKELLQARGTTSRESSIPSSSPRHTGTTASALGVDINTIMAILRVVRSVEVADLAVIFRKAKHGNPSDNLTFEVEKPIEANKMGIDQELGYLPFIMTLDDRDGYQFCALPAPAVVPLEVSIPTANFTCLLTPRSPGRGQGLRGEAKRTQEIAMNCDIRYHEYGGKMVELSFIKKLRTYYCNKHMSRRSLPPMDIYDPKGNTKVLLALYNGTDSKR</sequence>
<dbReference type="EMBL" id="BGZK01000774">
    <property type="protein sequence ID" value="GBP59955.1"/>
    <property type="molecule type" value="Genomic_DNA"/>
</dbReference>
<evidence type="ECO:0000313" key="3">
    <source>
        <dbReference type="Proteomes" id="UP000299102"/>
    </source>
</evidence>
<accession>A0A4C1XCS2</accession>
<dbReference type="Proteomes" id="UP000299102">
    <property type="component" value="Unassembled WGS sequence"/>
</dbReference>
<name>A0A4C1XCS2_EUMVA</name>
<reference evidence="2 3" key="1">
    <citation type="journal article" date="2019" name="Commun. Biol.">
        <title>The bagworm genome reveals a unique fibroin gene that provides high tensile strength.</title>
        <authorList>
            <person name="Kono N."/>
            <person name="Nakamura H."/>
            <person name="Ohtoshi R."/>
            <person name="Tomita M."/>
            <person name="Numata K."/>
            <person name="Arakawa K."/>
        </authorList>
    </citation>
    <scope>NUCLEOTIDE SEQUENCE [LARGE SCALE GENOMIC DNA]</scope>
</reference>
<dbReference type="AlphaFoldDB" id="A0A4C1XCS2"/>
<evidence type="ECO:0000313" key="2">
    <source>
        <dbReference type="EMBL" id="GBP59955.1"/>
    </source>
</evidence>
<gene>
    <name evidence="2" type="ORF">EVAR_89026_1</name>
</gene>
<feature type="compositionally biased region" description="Low complexity" evidence="1">
    <location>
        <begin position="15"/>
        <end position="26"/>
    </location>
</feature>
<protein>
    <submittedName>
        <fullName evidence="2">Uncharacterized protein</fullName>
    </submittedName>
</protein>
<proteinExistence type="predicted"/>
<organism evidence="2 3">
    <name type="scientific">Eumeta variegata</name>
    <name type="common">Bagworm moth</name>
    <name type="synonym">Eumeta japonica</name>
    <dbReference type="NCBI Taxonomy" id="151549"/>
    <lineage>
        <taxon>Eukaryota</taxon>
        <taxon>Metazoa</taxon>
        <taxon>Ecdysozoa</taxon>
        <taxon>Arthropoda</taxon>
        <taxon>Hexapoda</taxon>
        <taxon>Insecta</taxon>
        <taxon>Pterygota</taxon>
        <taxon>Neoptera</taxon>
        <taxon>Endopterygota</taxon>
        <taxon>Lepidoptera</taxon>
        <taxon>Glossata</taxon>
        <taxon>Ditrysia</taxon>
        <taxon>Tineoidea</taxon>
        <taxon>Psychidae</taxon>
        <taxon>Oiketicinae</taxon>
        <taxon>Eumeta</taxon>
    </lineage>
</organism>